<dbReference type="FunCoup" id="A0A6L2QBJ5">
    <property type="interactions" value="72"/>
</dbReference>
<keyword evidence="3" id="KW-0966">Cell projection</keyword>
<dbReference type="InterPro" id="IPR048256">
    <property type="entry name" value="Tektin-like"/>
</dbReference>
<dbReference type="PRINTS" id="PR00511">
    <property type="entry name" value="TEKTIN"/>
</dbReference>
<keyword evidence="6" id="KW-1185">Reference proteome</keyword>
<accession>A0A6L2QBJ5</accession>
<evidence type="ECO:0000313" key="6">
    <source>
        <dbReference type="Proteomes" id="UP000502823"/>
    </source>
</evidence>
<keyword evidence="2" id="KW-0963">Cytoplasm</keyword>
<dbReference type="GO" id="GO:0005634">
    <property type="term" value="C:nucleus"/>
    <property type="evidence" value="ECO:0007669"/>
    <property type="project" value="TreeGrafter"/>
</dbReference>
<dbReference type="InterPro" id="IPR000435">
    <property type="entry name" value="Tektins"/>
</dbReference>
<keyword evidence="3" id="KW-0969">Cilium</keyword>
<gene>
    <name evidence="5" type="ORF">Cfor_07239</name>
</gene>
<dbReference type="AlphaFoldDB" id="A0A6L2QBJ5"/>
<dbReference type="PANTHER" id="PTHR19960:SF7">
    <property type="entry name" value="TEKTIN"/>
    <property type="match status" value="1"/>
</dbReference>
<dbReference type="OrthoDB" id="440745at2759"/>
<name>A0A6L2QBJ5_COPFO</name>
<comment type="caution">
    <text evidence="5">The sequence shown here is derived from an EMBL/GenBank/DDBJ whole genome shotgun (WGS) entry which is preliminary data.</text>
</comment>
<evidence type="ECO:0000256" key="4">
    <source>
        <dbReference type="SAM" id="Coils"/>
    </source>
</evidence>
<reference evidence="6" key="1">
    <citation type="submission" date="2020-01" db="EMBL/GenBank/DDBJ databases">
        <title>Draft genome sequence of the Termite Coptotermes fromosanus.</title>
        <authorList>
            <person name="Itakura S."/>
            <person name="Yosikawa Y."/>
            <person name="Umezawa K."/>
        </authorList>
    </citation>
    <scope>NUCLEOTIDE SEQUENCE [LARGE SCALE GENOMIC DNA]</scope>
</reference>
<dbReference type="InParanoid" id="A0A6L2QBJ5"/>
<dbReference type="Proteomes" id="UP000502823">
    <property type="component" value="Unassembled WGS sequence"/>
</dbReference>
<evidence type="ECO:0000313" key="5">
    <source>
        <dbReference type="EMBL" id="GFG40405.1"/>
    </source>
</evidence>
<protein>
    <recommendedName>
        <fullName evidence="3">Tektin</fullName>
    </recommendedName>
</protein>
<dbReference type="Pfam" id="PF03148">
    <property type="entry name" value="Tektin"/>
    <property type="match status" value="1"/>
</dbReference>
<feature type="coiled-coil region" evidence="4">
    <location>
        <begin position="76"/>
        <end position="110"/>
    </location>
</feature>
<evidence type="ECO:0000256" key="1">
    <source>
        <dbReference type="ARBA" id="ARBA00007209"/>
    </source>
</evidence>
<dbReference type="GO" id="GO:0060271">
    <property type="term" value="P:cilium assembly"/>
    <property type="evidence" value="ECO:0007669"/>
    <property type="project" value="UniProtKB-UniRule"/>
</dbReference>
<dbReference type="GO" id="GO:0060294">
    <property type="term" value="P:cilium movement involved in cell motility"/>
    <property type="evidence" value="ECO:0007669"/>
    <property type="project" value="UniProtKB-UniRule"/>
</dbReference>
<dbReference type="GO" id="GO:0015630">
    <property type="term" value="C:microtubule cytoskeleton"/>
    <property type="evidence" value="ECO:0007669"/>
    <property type="project" value="UniProtKB-UniRule"/>
</dbReference>
<proteinExistence type="inferred from homology"/>
<comment type="subcellular location">
    <subcellularLocation>
        <location evidence="3">Cytoplasm</location>
        <location evidence="3">Cytoskeleton</location>
        <location evidence="3">Cilium axoneme</location>
    </subcellularLocation>
</comment>
<feature type="coiled-coil region" evidence="4">
    <location>
        <begin position="278"/>
        <end position="305"/>
    </location>
</feature>
<dbReference type="GO" id="GO:0005930">
    <property type="term" value="C:axoneme"/>
    <property type="evidence" value="ECO:0007669"/>
    <property type="project" value="UniProtKB-SubCell"/>
</dbReference>
<evidence type="ECO:0000256" key="3">
    <source>
        <dbReference type="RuleBase" id="RU367040"/>
    </source>
</evidence>
<keyword evidence="3" id="KW-0282">Flagellum</keyword>
<keyword evidence="4" id="KW-0175">Coiled coil</keyword>
<dbReference type="EMBL" id="BLKM01002028">
    <property type="protein sequence ID" value="GFG40405.1"/>
    <property type="molecule type" value="Genomic_DNA"/>
</dbReference>
<dbReference type="PANTHER" id="PTHR19960">
    <property type="entry name" value="TEKTIN"/>
    <property type="match status" value="1"/>
</dbReference>
<comment type="similarity">
    <text evidence="1 3">Belongs to the tektin family.</text>
</comment>
<organism evidence="5 6">
    <name type="scientific">Coptotermes formosanus</name>
    <name type="common">Formosan subterranean termite</name>
    <dbReference type="NCBI Taxonomy" id="36987"/>
    <lineage>
        <taxon>Eukaryota</taxon>
        <taxon>Metazoa</taxon>
        <taxon>Ecdysozoa</taxon>
        <taxon>Arthropoda</taxon>
        <taxon>Hexapoda</taxon>
        <taxon>Insecta</taxon>
        <taxon>Pterygota</taxon>
        <taxon>Neoptera</taxon>
        <taxon>Polyneoptera</taxon>
        <taxon>Dictyoptera</taxon>
        <taxon>Blattodea</taxon>
        <taxon>Blattoidea</taxon>
        <taxon>Termitoidae</taxon>
        <taxon>Rhinotermitidae</taxon>
        <taxon>Coptotermes</taxon>
    </lineage>
</organism>
<evidence type="ECO:0000256" key="2">
    <source>
        <dbReference type="ARBA" id="ARBA00022490"/>
    </source>
</evidence>
<sequence length="427" mass="49789">MSMVTFAKPAERVALPDWYAATWEMRQTADARQADSFNLRAEGRQLRSETALKTKWDTYHNDARLHDRVTEVSRWQDVLEQSLLSVKNEMAKLREEKVATERELESLAVHLNTVADCIRQRDRRYGSDLVLMDEGDVELKNELGVIEQVKAFLTSKCNNAWVQLNRLREVQFKLELDIDNKRDAAAIDRGNLEMEKDSAGTGYMPDSLRKLRNCIAYEAWLEHSRYNKLQADNEMSASGHLREALYCSRQKARNDLQAQHDTTDYRLRHRIYETQRQKNELQWQRQKMMNEMEKLLKEVADLEQALVDKTNPAKLAETRLENRMFRPVPELVQDEVQLGLTDEVLQLSQTRQDLIRKIEDGKETYNALEAHLICLNQQLANKQHTLMTDLRCLDIRDALKRGNMAPPDTQTECNIQLTKMEDEVSKP</sequence>